<keyword evidence="2" id="KW-1133">Transmembrane helix</keyword>
<proteinExistence type="predicted"/>
<protein>
    <submittedName>
        <fullName evidence="3">Oidioi.mRNA.OKI2018_I69.PAR.g8916.t1.cds</fullName>
    </submittedName>
</protein>
<feature type="region of interest" description="Disordered" evidence="1">
    <location>
        <begin position="418"/>
        <end position="496"/>
    </location>
</feature>
<feature type="compositionally biased region" description="Basic and acidic residues" evidence="1">
    <location>
        <begin position="12"/>
        <end position="21"/>
    </location>
</feature>
<dbReference type="Proteomes" id="UP001158576">
    <property type="component" value="Chromosome PAR"/>
</dbReference>
<name>A0ABN7RLJ7_OIKDI</name>
<feature type="region of interest" description="Disordered" evidence="1">
    <location>
        <begin position="1"/>
        <end position="28"/>
    </location>
</feature>
<organism evidence="3 4">
    <name type="scientific">Oikopleura dioica</name>
    <name type="common">Tunicate</name>
    <dbReference type="NCBI Taxonomy" id="34765"/>
    <lineage>
        <taxon>Eukaryota</taxon>
        <taxon>Metazoa</taxon>
        <taxon>Chordata</taxon>
        <taxon>Tunicata</taxon>
        <taxon>Appendicularia</taxon>
        <taxon>Copelata</taxon>
        <taxon>Oikopleuridae</taxon>
        <taxon>Oikopleura</taxon>
    </lineage>
</organism>
<dbReference type="EMBL" id="OU015568">
    <property type="protein sequence ID" value="CAG5078158.1"/>
    <property type="molecule type" value="Genomic_DNA"/>
</dbReference>
<evidence type="ECO:0000313" key="4">
    <source>
        <dbReference type="Proteomes" id="UP001158576"/>
    </source>
</evidence>
<feature type="transmembrane region" description="Helical" evidence="2">
    <location>
        <begin position="142"/>
        <end position="166"/>
    </location>
</feature>
<evidence type="ECO:0000256" key="2">
    <source>
        <dbReference type="SAM" id="Phobius"/>
    </source>
</evidence>
<gene>
    <name evidence="3" type="ORF">OKIOD_LOCUS474</name>
</gene>
<keyword evidence="2" id="KW-0472">Membrane</keyword>
<sequence length="496" mass="56167">MSVAPSSSESIELEKKKESNGRRKSFAKAGWNSIKKRLSVIAIPKSTPQVNDQVFETSSDGEIESDDQELNKAARTPRVHRKTDKNTRNELYSSSYFDESPEHPEQNLTESIETKSTSKLAQKWADSKNSVESLMTHRKYRLAFFIVIILDTILVYSELVLGIYIYETDSCHCDDEQIEIENENENENTTLFTTTPSLPTTTAPIVTTTAPSFDCGVFSALTTAWKRSISSFAEMKRIRHGSSEQIKMVLMLTFRMLRIFNSLAFILVTYYEGLVETYKEKMHKNQVLIVKSNEKRRHLAEQAMALLEQKRRIQVEFVLTSRRLSDVSSGGSTAGSSGGGNGHTIDGEEDLIAEELNRARMDLHENKRRSLSITALAQEDDYISPRASQVLPHLLSPHIGMENLQPHSSGIPLAGTQPAQINQGRTPPVMRRQHSQHGTPPTRRQRRKTGSSFHARLSNLYDNRFSIIERPTEERPSHDPSLSRTPRNSQNPFYVK</sequence>
<accession>A0ABN7RLJ7</accession>
<feature type="region of interest" description="Disordered" evidence="1">
    <location>
        <begin position="58"/>
        <end position="114"/>
    </location>
</feature>
<evidence type="ECO:0000313" key="3">
    <source>
        <dbReference type="EMBL" id="CAG5078158.1"/>
    </source>
</evidence>
<feature type="compositionally biased region" description="Acidic residues" evidence="1">
    <location>
        <begin position="59"/>
        <end position="68"/>
    </location>
</feature>
<keyword evidence="2" id="KW-0812">Transmembrane</keyword>
<feature type="region of interest" description="Disordered" evidence="1">
    <location>
        <begin position="326"/>
        <end position="346"/>
    </location>
</feature>
<feature type="compositionally biased region" description="Polar residues" evidence="1">
    <location>
        <begin position="480"/>
        <end position="496"/>
    </location>
</feature>
<feature type="compositionally biased region" description="Gly residues" evidence="1">
    <location>
        <begin position="332"/>
        <end position="342"/>
    </location>
</feature>
<evidence type="ECO:0000256" key="1">
    <source>
        <dbReference type="SAM" id="MobiDB-lite"/>
    </source>
</evidence>
<keyword evidence="4" id="KW-1185">Reference proteome</keyword>
<feature type="compositionally biased region" description="Low complexity" evidence="1">
    <location>
        <begin position="1"/>
        <end position="10"/>
    </location>
</feature>
<reference evidence="3 4" key="1">
    <citation type="submission" date="2021-04" db="EMBL/GenBank/DDBJ databases">
        <authorList>
            <person name="Bliznina A."/>
        </authorList>
    </citation>
    <scope>NUCLEOTIDE SEQUENCE [LARGE SCALE GENOMIC DNA]</scope>
</reference>